<dbReference type="Pfam" id="PF01168">
    <property type="entry name" value="Ala_racemase_N"/>
    <property type="match status" value="1"/>
</dbReference>
<dbReference type="InterPro" id="IPR048449">
    <property type="entry name" value="YhfX-like_C"/>
</dbReference>
<evidence type="ECO:0000259" key="2">
    <source>
        <dbReference type="Pfam" id="PF21279"/>
    </source>
</evidence>
<feature type="domain" description="Alanine racemase N-terminal" evidence="1">
    <location>
        <begin position="33"/>
        <end position="262"/>
    </location>
</feature>
<dbReference type="Gene3D" id="2.40.37.30">
    <property type="match status" value="2"/>
</dbReference>
<evidence type="ECO:0000259" key="1">
    <source>
        <dbReference type="Pfam" id="PF01168"/>
    </source>
</evidence>
<comment type="caution">
    <text evidence="3">The sequence shown here is derived from an EMBL/GenBank/DDBJ whole genome shotgun (WGS) entry which is preliminary data.</text>
</comment>
<name>A0A9X4F1J5_9VIBR</name>
<protein>
    <submittedName>
        <fullName evidence="3">YhfX family PLP-dependent enzyme</fullName>
    </submittedName>
</protein>
<dbReference type="InterPro" id="IPR001608">
    <property type="entry name" value="Ala_racemase_N"/>
</dbReference>
<dbReference type="RefSeq" id="WP_274683280.1">
    <property type="nucleotide sequence ID" value="NZ_JAKNBA010000016.1"/>
</dbReference>
<dbReference type="AlphaFoldDB" id="A0A9X4F1J5"/>
<feature type="domain" description="YhfX-like C-terminal" evidence="2">
    <location>
        <begin position="276"/>
        <end position="366"/>
    </location>
</feature>
<dbReference type="InterPro" id="IPR029066">
    <property type="entry name" value="PLP-binding_barrel"/>
</dbReference>
<evidence type="ECO:0000313" key="4">
    <source>
        <dbReference type="Proteomes" id="UP001140979"/>
    </source>
</evidence>
<evidence type="ECO:0000313" key="3">
    <source>
        <dbReference type="EMBL" id="MDE1242599.1"/>
    </source>
</evidence>
<dbReference type="Proteomes" id="UP001140979">
    <property type="component" value="Unassembled WGS sequence"/>
</dbReference>
<dbReference type="SUPFAM" id="SSF51419">
    <property type="entry name" value="PLP-binding barrel"/>
    <property type="match status" value="1"/>
</dbReference>
<organism evidence="3 4">
    <name type="scientific">Vibrio aestuarianus</name>
    <dbReference type="NCBI Taxonomy" id="28171"/>
    <lineage>
        <taxon>Bacteria</taxon>
        <taxon>Pseudomonadati</taxon>
        <taxon>Pseudomonadota</taxon>
        <taxon>Gammaproteobacteria</taxon>
        <taxon>Vibrionales</taxon>
        <taxon>Vibrionaceae</taxon>
        <taxon>Vibrio</taxon>
    </lineage>
</organism>
<proteinExistence type="predicted"/>
<gene>
    <name evidence="3" type="ORF">L9W94_10650</name>
</gene>
<reference evidence="3" key="1">
    <citation type="submission" date="2022-02" db="EMBL/GenBank/DDBJ databases">
        <title>Emergence and expansion in Europe of a Vibrio aestuarianus clonal complex pathogenic for oysters.</title>
        <authorList>
            <person name="Mesnil A."/>
            <person name="Travers M.-A."/>
        </authorList>
    </citation>
    <scope>NUCLEOTIDE SEQUENCE</scope>
    <source>
        <strain evidence="3">19_064_11T1</strain>
    </source>
</reference>
<dbReference type="EMBL" id="JAKNBA010000016">
    <property type="protein sequence ID" value="MDE1242599.1"/>
    <property type="molecule type" value="Genomic_DNA"/>
</dbReference>
<sequence>MFLNALQLQNSGLMEVALALHAEGKVLPDSYIIDVDQFRHNATIIKSKADEYGIKLYGMSKQYGRNPVLSQILIELGYEGIVAVDFKEARTLHKAGVKISHLGHLVQVPDAMLKEVICDIKPEVITIYSIEKALKIAQIAHESGLTQKILLKFYQDGDMLYINQESGFKLSDMDAVMAKLSGIDGIELEGLTHFPCFLYTSGTTEPTKNTHSLIKAKNNWPEELPLNQVNMPSATSCETLPLIKKFGGTHGEPGHALTGTSPANADGSQPEKIAMLYLSEISHQFNDVSYCYAGGYYRRGKLDSALINGKRCKAHNDDESSIDYHLSIEGIHKIGSPVLMAFRTQIFVTRSDVVLVEGIKSGKPCIIGQYTALGERIDV</sequence>
<accession>A0A9X4F1J5</accession>
<dbReference type="Pfam" id="PF21279">
    <property type="entry name" value="YhfX-like_C"/>
    <property type="match status" value="1"/>
</dbReference>
<dbReference type="CDD" id="cd06811">
    <property type="entry name" value="PLPDE_III_yhfX_like"/>
    <property type="match status" value="1"/>
</dbReference>